<dbReference type="Proteomes" id="UP001310022">
    <property type="component" value="Unassembled WGS sequence"/>
</dbReference>
<evidence type="ECO:0000313" key="1">
    <source>
        <dbReference type="EMBL" id="GJM62639.1"/>
    </source>
</evidence>
<reference evidence="1 2" key="1">
    <citation type="submission" date="2021-12" db="EMBL/GenBank/DDBJ databases">
        <title>Genome sequencing of bacteria with rrn-lacking chromosome and rrn-plasmid.</title>
        <authorList>
            <person name="Anda M."/>
            <person name="Iwasaki W."/>
        </authorList>
    </citation>
    <scope>NUCLEOTIDE SEQUENCE [LARGE SCALE GENOMIC DNA]</scope>
    <source>
        <strain evidence="1 2">NBRC 15940</strain>
    </source>
</reference>
<evidence type="ECO:0000313" key="2">
    <source>
        <dbReference type="Proteomes" id="UP001310022"/>
    </source>
</evidence>
<comment type="caution">
    <text evidence="1">The sequence shown here is derived from an EMBL/GenBank/DDBJ whole genome shotgun (WGS) entry which is preliminary data.</text>
</comment>
<keyword evidence="2" id="KW-1185">Reference proteome</keyword>
<dbReference type="AlphaFoldDB" id="A0AAN4VYZ9"/>
<sequence length="93" mass="10969">MGKLEQYFKGEESWIKYSNLFGEDWTNSNFQLKLLEKCNGKLDIAKVIFYHLGENSLKWMDSNVPALDDLTPLECLNDEKLINRLKECLHRFP</sequence>
<organism evidence="1 2">
    <name type="scientific">Persicobacter diffluens</name>
    <dbReference type="NCBI Taxonomy" id="981"/>
    <lineage>
        <taxon>Bacteria</taxon>
        <taxon>Pseudomonadati</taxon>
        <taxon>Bacteroidota</taxon>
        <taxon>Cytophagia</taxon>
        <taxon>Cytophagales</taxon>
        <taxon>Persicobacteraceae</taxon>
        <taxon>Persicobacter</taxon>
    </lineage>
</organism>
<gene>
    <name evidence="1" type="ORF">PEDI_31910</name>
</gene>
<name>A0AAN4VYZ9_9BACT</name>
<accession>A0AAN4VYZ9</accession>
<protein>
    <recommendedName>
        <fullName evidence="3">Antitoxin Xre/MbcA/ParS-like toxin-binding domain-containing protein</fullName>
    </recommendedName>
</protein>
<dbReference type="EMBL" id="BQKE01000002">
    <property type="protein sequence ID" value="GJM62639.1"/>
    <property type="molecule type" value="Genomic_DNA"/>
</dbReference>
<evidence type="ECO:0008006" key="3">
    <source>
        <dbReference type="Google" id="ProtNLM"/>
    </source>
</evidence>
<proteinExistence type="predicted"/>